<evidence type="ECO:0000313" key="2">
    <source>
        <dbReference type="EMBL" id="ORA80655.1"/>
    </source>
</evidence>
<dbReference type="Proteomes" id="UP000243140">
    <property type="component" value="Unassembled WGS sequence"/>
</dbReference>
<evidence type="ECO:0000313" key="3">
    <source>
        <dbReference type="Proteomes" id="UP000243140"/>
    </source>
</evidence>
<dbReference type="Pfam" id="PF00903">
    <property type="entry name" value="Glyoxalase"/>
    <property type="match status" value="1"/>
</dbReference>
<dbReference type="Gene3D" id="3.10.180.10">
    <property type="entry name" value="2,3-Dihydroxybiphenyl 1,2-Dioxygenase, domain 1"/>
    <property type="match status" value="1"/>
</dbReference>
<feature type="domain" description="VOC" evidence="1">
    <location>
        <begin position="4"/>
        <end position="123"/>
    </location>
</feature>
<dbReference type="InterPro" id="IPR004360">
    <property type="entry name" value="Glyas_Fos-R_dOase_dom"/>
</dbReference>
<dbReference type="EMBL" id="MVHV01000016">
    <property type="protein sequence ID" value="ORA80655.1"/>
    <property type="molecule type" value="Genomic_DNA"/>
</dbReference>
<evidence type="ECO:0000259" key="1">
    <source>
        <dbReference type="PROSITE" id="PS51819"/>
    </source>
</evidence>
<protein>
    <submittedName>
        <fullName evidence="2">Bleomycin resistance protein</fullName>
    </submittedName>
</protein>
<dbReference type="SUPFAM" id="SSF54593">
    <property type="entry name" value="Glyoxalase/Bleomycin resistance protein/Dihydroxybiphenyl dioxygenase"/>
    <property type="match status" value="1"/>
</dbReference>
<accession>A0ABX3SPE1</accession>
<gene>
    <name evidence="2" type="ORF">BST29_16070</name>
</gene>
<proteinExistence type="predicted"/>
<dbReference type="CDD" id="cd08351">
    <property type="entry name" value="ChaP_like"/>
    <property type="match status" value="1"/>
</dbReference>
<name>A0ABX3SPE1_MYCMA</name>
<comment type="caution">
    <text evidence="2">The sequence shown here is derived from an EMBL/GenBank/DDBJ whole genome shotgun (WGS) entry which is preliminary data.</text>
</comment>
<keyword evidence="3" id="KW-1185">Reference proteome</keyword>
<reference evidence="2 3" key="1">
    <citation type="submission" date="2017-02" db="EMBL/GenBank/DDBJ databases">
        <title>The new phylogeny of genus Mycobacterium.</title>
        <authorList>
            <person name="Tortoli E."/>
            <person name="Trovato A."/>
            <person name="Cirillo D.M."/>
        </authorList>
    </citation>
    <scope>NUCLEOTIDE SEQUENCE [LARGE SCALE GENOMIC DNA]</scope>
    <source>
        <strain evidence="2 3">IP1130001</strain>
    </source>
</reference>
<dbReference type="InterPro" id="IPR029068">
    <property type="entry name" value="Glyas_Bleomycin-R_OHBP_Dase"/>
</dbReference>
<dbReference type="PROSITE" id="PS51819">
    <property type="entry name" value="VOC"/>
    <property type="match status" value="1"/>
</dbReference>
<sequence>MTISFNHTIVAARDKRESAEFLAELFGLPSPKSFGRFMVVELEHGVNLDYADAPEGEEIRRQHYAFLVSEDDFDAIYGKIDSRGLTHWADPRQERPGEINHNHGGRGVYFLDPSGHAMEILTQPYGSGG</sequence>
<dbReference type="RefSeq" id="WP_083011167.1">
    <property type="nucleotide sequence ID" value="NZ_CP060015.1"/>
</dbReference>
<dbReference type="InterPro" id="IPR037523">
    <property type="entry name" value="VOC_core"/>
</dbReference>
<organism evidence="2 3">
    <name type="scientific">Mycobacterium malmoense</name>
    <dbReference type="NCBI Taxonomy" id="1780"/>
    <lineage>
        <taxon>Bacteria</taxon>
        <taxon>Bacillati</taxon>
        <taxon>Actinomycetota</taxon>
        <taxon>Actinomycetes</taxon>
        <taxon>Mycobacteriales</taxon>
        <taxon>Mycobacteriaceae</taxon>
        <taxon>Mycobacterium</taxon>
    </lineage>
</organism>